<dbReference type="Proteomes" id="UP000007110">
    <property type="component" value="Unassembled WGS sequence"/>
</dbReference>
<feature type="compositionally biased region" description="Basic and acidic residues" evidence="2">
    <location>
        <begin position="233"/>
        <end position="243"/>
    </location>
</feature>
<feature type="compositionally biased region" description="Polar residues" evidence="2">
    <location>
        <begin position="66"/>
        <end position="82"/>
    </location>
</feature>
<dbReference type="RefSeq" id="XP_003724125.1">
    <property type="nucleotide sequence ID" value="XM_003724077.3"/>
</dbReference>
<dbReference type="InterPro" id="IPR011993">
    <property type="entry name" value="PH-like_dom_sf"/>
</dbReference>
<keyword evidence="3" id="KW-0472">Membrane</keyword>
<name>A0A7M7GFX8_STRPU</name>
<dbReference type="InterPro" id="IPR004182">
    <property type="entry name" value="GRAM"/>
</dbReference>
<feature type="transmembrane region" description="Helical" evidence="3">
    <location>
        <begin position="506"/>
        <end position="533"/>
    </location>
</feature>
<dbReference type="OrthoDB" id="1708389at2759"/>
<evidence type="ECO:0000313" key="5">
    <source>
        <dbReference type="EnsemblMetazoa" id="XP_003724125"/>
    </source>
</evidence>
<evidence type="ECO:0000256" key="1">
    <source>
        <dbReference type="SAM" id="Coils"/>
    </source>
</evidence>
<keyword evidence="1" id="KW-0175">Coiled coil</keyword>
<feature type="compositionally biased region" description="Low complexity" evidence="2">
    <location>
        <begin position="163"/>
        <end position="175"/>
    </location>
</feature>
<keyword evidence="3" id="KW-0812">Transmembrane</keyword>
<dbReference type="InterPro" id="IPR037847">
    <property type="entry name" value="GRAMDC4"/>
</dbReference>
<feature type="compositionally biased region" description="Basic and acidic residues" evidence="2">
    <location>
        <begin position="42"/>
        <end position="65"/>
    </location>
</feature>
<dbReference type="InParanoid" id="A0A7M7GFX8"/>
<feature type="compositionally biased region" description="Polar residues" evidence="2">
    <location>
        <begin position="861"/>
        <end position="870"/>
    </location>
</feature>
<proteinExistence type="predicted"/>
<feature type="region of interest" description="Disordered" evidence="2">
    <location>
        <begin position="392"/>
        <end position="427"/>
    </location>
</feature>
<feature type="coiled-coil region" evidence="1">
    <location>
        <begin position="326"/>
        <end position="389"/>
    </location>
</feature>
<reference evidence="5" key="2">
    <citation type="submission" date="2021-01" db="UniProtKB">
        <authorList>
            <consortium name="EnsemblMetazoa"/>
        </authorList>
    </citation>
    <scope>IDENTIFICATION</scope>
</reference>
<keyword evidence="6" id="KW-1185">Reference proteome</keyword>
<dbReference type="GO" id="GO:0034164">
    <property type="term" value="P:negative regulation of toll-like receptor 9 signaling pathway"/>
    <property type="evidence" value="ECO:0000318"/>
    <property type="project" value="GO_Central"/>
</dbReference>
<feature type="region of interest" description="Disordered" evidence="2">
    <location>
        <begin position="32"/>
        <end position="326"/>
    </location>
</feature>
<dbReference type="CDD" id="cd13221">
    <property type="entry name" value="PH-GRAM_GRAMDC4"/>
    <property type="match status" value="1"/>
</dbReference>
<protein>
    <recommendedName>
        <fullName evidence="4">GRAM domain-containing protein</fullName>
    </recommendedName>
</protein>
<dbReference type="GeneID" id="581215"/>
<feature type="compositionally biased region" description="Low complexity" evidence="2">
    <location>
        <begin position="189"/>
        <end position="200"/>
    </location>
</feature>
<feature type="compositionally biased region" description="Basic and acidic residues" evidence="2">
    <location>
        <begin position="210"/>
        <end position="220"/>
    </location>
</feature>
<sequence length="884" mass="98932">MYGNESNAERHEDKGGFTELWSRWKRRVLTKDPASLVVAAPDARKDTKRSQLDTETSSHGKERRGQTVSYGSDTLRQRSPQLGTKLRSHSNVEYSVPFDLQNEDVNATRVDENTINSAKDDEIRETISQSGSGESLANSGDKDCDQTCSNLGDANNFVKDGPSKTSESSLSSSPSIDAKEFPKEETSKDSASFPSSSSPSLQQAGVQVLRGEEQTEKPEMNFRNQFSQLRNRHGQESKAETKVNPKTGTSSVVDDDWTDIPPMDVVSMASSLGDVTSSSAEEMASGSSRSKATSKSSLEDSSLGSGQESGQSHPRSSDKEWSSDQKSVYEMQLENLQEQLVDIMIENQTLAQKLQKYENSDVIPLLKRLEDERETNSNLTKRCETLEDRMKHNRSMRQVSVDAESIGNEGTDPAASASLQDDVDGPPATRWERFQNNMLDRVFSVLADFTEEGEESDSDAPTEGDELTVKKLKENLKRFQAGYEPGLLFCKAISALVSWKSASNTFLAFVLYMYVVWRGWSATVLLGLLLWYLTTTYFISRGWTIQFSLLPYHLVEVTPDERPPLSMSDRFQLVLHVSRRVQNILGSLADQMEKIHNFLYWTNPALTKKLYTNLMVAFVASLFISGSTLLTMLGLILGVKIFLVNWVLKKYPRLKAKYSFEEKIFKEVPTAAELEHRRAIEETQQFLVPDIEGITIRFNGEETQDPEPASKRFKAFAETFNVPESEQPLPGWKEGKRCTLISKNTVTGAFKNGRFYLTKSFLCFEKSRLTKEGNMLIPLKDILRIEKAKPFNFLPGNGMSIEIHLSSADKPVLFGGMLRRNLIYDQLVETWQAAQRAIQHHNSSSNMEASTSSHGEVKSRAGSQREASVSSHDEAGDGSDSEND</sequence>
<dbReference type="CTD" id="23151"/>
<dbReference type="PANTHER" id="PTHR37402">
    <property type="entry name" value="GRAM DOMAIN-CONTAINING PROTEIN 4"/>
    <property type="match status" value="1"/>
</dbReference>
<evidence type="ECO:0000256" key="2">
    <source>
        <dbReference type="SAM" id="MobiDB-lite"/>
    </source>
</evidence>
<feature type="transmembrane region" description="Helical" evidence="3">
    <location>
        <begin position="615"/>
        <end position="648"/>
    </location>
</feature>
<dbReference type="InterPro" id="IPR037845">
    <property type="entry name" value="GRAMDC4_PH-GRAM"/>
</dbReference>
<dbReference type="AlphaFoldDB" id="A0A7M7GFX8"/>
<feature type="domain" description="GRAM" evidence="4">
    <location>
        <begin position="715"/>
        <end position="834"/>
    </location>
</feature>
<keyword evidence="3" id="KW-1133">Transmembrane helix</keyword>
<dbReference type="PANTHER" id="PTHR37402:SF1">
    <property type="entry name" value="GRAM DOMAIN-CONTAINING PROTEIN 4"/>
    <property type="match status" value="1"/>
</dbReference>
<feature type="compositionally biased region" description="Low complexity" evidence="2">
    <location>
        <begin position="277"/>
        <end position="312"/>
    </location>
</feature>
<dbReference type="GO" id="GO:0006915">
    <property type="term" value="P:apoptotic process"/>
    <property type="evidence" value="ECO:0007669"/>
    <property type="project" value="InterPro"/>
</dbReference>
<accession>A0A7M7GFX8</accession>
<feature type="compositionally biased region" description="Polar residues" evidence="2">
    <location>
        <begin position="126"/>
        <end position="138"/>
    </location>
</feature>
<dbReference type="EnsemblMetazoa" id="XM_003724077">
    <property type="protein sequence ID" value="XP_003724125"/>
    <property type="gene ID" value="LOC581215"/>
</dbReference>
<evidence type="ECO:0000313" key="6">
    <source>
        <dbReference type="Proteomes" id="UP000007110"/>
    </source>
</evidence>
<feature type="region of interest" description="Disordered" evidence="2">
    <location>
        <begin position="839"/>
        <end position="884"/>
    </location>
</feature>
<organism evidence="5 6">
    <name type="scientific">Strongylocentrotus purpuratus</name>
    <name type="common">Purple sea urchin</name>
    <dbReference type="NCBI Taxonomy" id="7668"/>
    <lineage>
        <taxon>Eukaryota</taxon>
        <taxon>Metazoa</taxon>
        <taxon>Echinodermata</taxon>
        <taxon>Eleutherozoa</taxon>
        <taxon>Echinozoa</taxon>
        <taxon>Echinoidea</taxon>
        <taxon>Euechinoidea</taxon>
        <taxon>Echinacea</taxon>
        <taxon>Camarodonta</taxon>
        <taxon>Echinidea</taxon>
        <taxon>Strongylocentrotidae</taxon>
        <taxon>Strongylocentrotus</taxon>
    </lineage>
</organism>
<dbReference type="Gene3D" id="2.30.29.30">
    <property type="entry name" value="Pleckstrin-homology domain (PH domain)/Phosphotyrosine-binding domain (PTB)"/>
    <property type="match status" value="1"/>
</dbReference>
<feature type="compositionally biased region" description="Basic and acidic residues" evidence="2">
    <location>
        <begin position="177"/>
        <end position="188"/>
    </location>
</feature>
<evidence type="ECO:0000259" key="4">
    <source>
        <dbReference type="Pfam" id="PF02893"/>
    </source>
</evidence>
<feature type="compositionally biased region" description="Low complexity" evidence="2">
    <location>
        <begin position="843"/>
        <end position="853"/>
    </location>
</feature>
<evidence type="ECO:0000256" key="3">
    <source>
        <dbReference type="SAM" id="Phobius"/>
    </source>
</evidence>
<dbReference type="Pfam" id="PF02893">
    <property type="entry name" value="GRAM"/>
    <property type="match status" value="1"/>
</dbReference>
<dbReference type="OMA" id="GMSIEIH"/>
<dbReference type="KEGG" id="spu:581215"/>
<reference evidence="6" key="1">
    <citation type="submission" date="2015-02" db="EMBL/GenBank/DDBJ databases">
        <title>Genome sequencing for Strongylocentrotus purpuratus.</title>
        <authorList>
            <person name="Murali S."/>
            <person name="Liu Y."/>
            <person name="Vee V."/>
            <person name="English A."/>
            <person name="Wang M."/>
            <person name="Skinner E."/>
            <person name="Han Y."/>
            <person name="Muzny D.M."/>
            <person name="Worley K.C."/>
            <person name="Gibbs R.A."/>
        </authorList>
    </citation>
    <scope>NUCLEOTIDE SEQUENCE</scope>
</reference>